<feature type="region of interest" description="Disordered" evidence="1">
    <location>
        <begin position="607"/>
        <end position="688"/>
    </location>
</feature>
<feature type="compositionally biased region" description="Polar residues" evidence="1">
    <location>
        <begin position="475"/>
        <end position="484"/>
    </location>
</feature>
<feature type="compositionally biased region" description="Low complexity" evidence="1">
    <location>
        <begin position="780"/>
        <end position="798"/>
    </location>
</feature>
<feature type="region of interest" description="Disordered" evidence="1">
    <location>
        <begin position="463"/>
        <end position="518"/>
    </location>
</feature>
<name>A0A836I9F1_9TRYP</name>
<accession>A0A836I9F1</accession>
<reference evidence="3 4" key="1">
    <citation type="submission" date="2021-02" db="EMBL/GenBank/DDBJ databases">
        <title>Porcisia hertigi Genome sequencing and assembly.</title>
        <authorList>
            <person name="Almutairi H."/>
            <person name="Gatherer D."/>
        </authorList>
    </citation>
    <scope>NUCLEOTIDE SEQUENCE [LARGE SCALE GENOMIC DNA]</scope>
    <source>
        <strain evidence="3 4">C119</strain>
    </source>
</reference>
<evidence type="ECO:0000259" key="2">
    <source>
        <dbReference type="Pfam" id="PF25402"/>
    </source>
</evidence>
<proteinExistence type="predicted"/>
<dbReference type="Pfam" id="PF25402">
    <property type="entry name" value="PH_28"/>
    <property type="match status" value="1"/>
</dbReference>
<feature type="compositionally biased region" description="Low complexity" evidence="1">
    <location>
        <begin position="673"/>
        <end position="687"/>
    </location>
</feature>
<feature type="region of interest" description="Disordered" evidence="1">
    <location>
        <begin position="760"/>
        <end position="806"/>
    </location>
</feature>
<dbReference type="InterPro" id="IPR057418">
    <property type="entry name" value="PH-like_kinetoplastida"/>
</dbReference>
<feature type="compositionally biased region" description="Basic and acidic residues" evidence="1">
    <location>
        <begin position="485"/>
        <end position="498"/>
    </location>
</feature>
<keyword evidence="4" id="KW-1185">Reference proteome</keyword>
<dbReference type="OrthoDB" id="251490at2759"/>
<feature type="region of interest" description="Disordered" evidence="1">
    <location>
        <begin position="884"/>
        <end position="905"/>
    </location>
</feature>
<evidence type="ECO:0000313" key="4">
    <source>
        <dbReference type="Proteomes" id="UP000674318"/>
    </source>
</evidence>
<feature type="compositionally biased region" description="Low complexity" evidence="1">
    <location>
        <begin position="499"/>
        <end position="509"/>
    </location>
</feature>
<feature type="compositionally biased region" description="Pro residues" evidence="1">
    <location>
        <begin position="930"/>
        <end position="939"/>
    </location>
</feature>
<comment type="caution">
    <text evidence="3">The sequence shown here is derived from an EMBL/GenBank/DDBJ whole genome shotgun (WGS) entry which is preliminary data.</text>
</comment>
<dbReference type="AlphaFoldDB" id="A0A836I9F1"/>
<dbReference type="RefSeq" id="XP_067752571.1">
    <property type="nucleotide sequence ID" value="XM_067896414.1"/>
</dbReference>
<dbReference type="Proteomes" id="UP000674318">
    <property type="component" value="Unassembled WGS sequence"/>
</dbReference>
<feature type="domain" description="PH-like" evidence="2">
    <location>
        <begin position="1013"/>
        <end position="1149"/>
    </location>
</feature>
<sequence>MQSPSHVPGHVSTSFYAASSPTGESSCSLDALERLVCFIGAGADACLFAVNPPQVEGPSTAALTATAEGLRYWLNPSVRARQTTATCEITNLGPPFFVATSTSVLSISVAPLFRDGRCFPTRCVVSLATSAQRLDGVSLRPVVVTEWNMTLNESTGVCMTTVPLRTLYHLAVLISSSTPETDIDQVRLYLQLRFMGCTDNSDTHRIAAVRLRYEQLGTAAEVLPQLLKRHQRVAARMMLPASSCDAKDYSGDPVSRAHAVLGRVDAGVATSRSTRGIAGNDVGDSNRGVGRFSASKMRCAPASPPSTEVGADQCESAAGVMQRQLLCSPPKRSATRPRSERSLSAGRSSSPHIETGSTIEEADDARLIRVERAQRFPLPLPMSASTAGSEPPSCGGPWPPRKMRTIVLAPSISPSLCSSSAGTSPRGSSPPSSPPPRTNAYPSGELHSSSSLTGILRCRSLESCDRGGSKDSVGAPTTTTTQNVREPDLESTRADGRRSSPASAVQPSSQRHHHHEFSPTLRYTCSLETQKVSPEVVGSSSDPQPQPLCATSDSAVLWSAISLLGTQPWALDSQSQSHVSASAASVAISRAPSCDCSASAISAESARGEPCWQTRRPTPSRVFLDSGAGAHGANAPQPPRLQQPPWRQMPLSTLDPNTSYRSSERRTAPLKRSSAAMTTSTRSADATVAPSLRWRGDVGSTHVSPQLHPPRSSAITLPLPSHSEPFCRSPIPSKATTYASSHRTTSAFVPRLLLRSGQRSAEVYVDPSTASRRDMGTTKGSSRNNGSATTSTTRASASLPSRGRGLWPKAVTPAATSPLLNAVSHRSATGDLHERRRMGRATISMSSPATLSVTPSSRLLANENAVPQAFANCAADMLSEDALTSPRGSRLSTAPRPSHRPQQVSSLLSVAISERTGDTLSVGSGDSAPLTPPQSPPPRQSRVLFHRPASTQPSWPAPPFALTPRTDAAPALPLQEAHHGNRNQNRLLQRSATSLGSGCSSINAVIGGHSVVHTFAVWKHHSSRRGAGRRRLRIEQPHPSLSASTAIRFRIALDKERPSISEWASMLLGRNSNTSETNSIRTVNTSCEVCIRWMDTVEVWCGLHAYHSGLIHQSKVHQAECCLVIRCNSQLVTAVELESTEAVHTVRRLLAGR</sequence>
<feature type="compositionally biased region" description="Low complexity" evidence="1">
    <location>
        <begin position="408"/>
        <end position="430"/>
    </location>
</feature>
<evidence type="ECO:0000256" key="1">
    <source>
        <dbReference type="SAM" id="MobiDB-lite"/>
    </source>
</evidence>
<feature type="region of interest" description="Disordered" evidence="1">
    <location>
        <begin position="326"/>
        <end position="364"/>
    </location>
</feature>
<feature type="region of interest" description="Disordered" evidence="1">
    <location>
        <begin position="918"/>
        <end position="942"/>
    </location>
</feature>
<organism evidence="3 4">
    <name type="scientific">Porcisia hertigi</name>
    <dbReference type="NCBI Taxonomy" id="2761500"/>
    <lineage>
        <taxon>Eukaryota</taxon>
        <taxon>Discoba</taxon>
        <taxon>Euglenozoa</taxon>
        <taxon>Kinetoplastea</taxon>
        <taxon>Metakinetoplastina</taxon>
        <taxon>Trypanosomatida</taxon>
        <taxon>Trypanosomatidae</taxon>
        <taxon>Leishmaniinae</taxon>
        <taxon>Porcisia</taxon>
    </lineage>
</organism>
<protein>
    <recommendedName>
        <fullName evidence="2">PH-like domain-containing protein</fullName>
    </recommendedName>
</protein>
<dbReference type="GeneID" id="94286491"/>
<dbReference type="KEGG" id="phet:94286491"/>
<gene>
    <name evidence="3" type="ORF">JKF63_00362</name>
</gene>
<evidence type="ECO:0000313" key="3">
    <source>
        <dbReference type="EMBL" id="KAG5490243.1"/>
    </source>
</evidence>
<dbReference type="EMBL" id="JAFJZO010000036">
    <property type="protein sequence ID" value="KAG5490243.1"/>
    <property type="molecule type" value="Genomic_DNA"/>
</dbReference>
<feature type="region of interest" description="Disordered" evidence="1">
    <location>
        <begin position="379"/>
        <end position="449"/>
    </location>
</feature>